<dbReference type="PANTHER" id="PTHR10039">
    <property type="entry name" value="AMELOGENIN"/>
    <property type="match status" value="1"/>
</dbReference>
<dbReference type="InterPro" id="IPR056884">
    <property type="entry name" value="NPHP3-like_N"/>
</dbReference>
<evidence type="ECO:0000313" key="9">
    <source>
        <dbReference type="EMBL" id="KAF2107480.1"/>
    </source>
</evidence>
<accession>A0A6A5YKK6</accession>
<keyword evidence="3" id="KW-0863">Zinc-finger</keyword>
<dbReference type="InterPro" id="IPR043145">
    <property type="entry name" value="Znf_ZZ_sf"/>
</dbReference>
<keyword evidence="4" id="KW-0862">Zinc</keyword>
<evidence type="ECO:0000259" key="7">
    <source>
        <dbReference type="Pfam" id="PF17109"/>
    </source>
</evidence>
<dbReference type="Pfam" id="PF24883">
    <property type="entry name" value="NPHP3_N"/>
    <property type="match status" value="1"/>
</dbReference>
<protein>
    <submittedName>
        <fullName evidence="9">Uncharacterized protein</fullName>
    </submittedName>
</protein>
<keyword evidence="5" id="KW-0175">Coiled coil</keyword>
<dbReference type="Pfam" id="PF17109">
    <property type="entry name" value="Goodbye"/>
    <property type="match status" value="1"/>
</dbReference>
<feature type="region of interest" description="Disordered" evidence="6">
    <location>
        <begin position="1406"/>
        <end position="1503"/>
    </location>
</feature>
<evidence type="ECO:0000256" key="3">
    <source>
        <dbReference type="ARBA" id="ARBA00022771"/>
    </source>
</evidence>
<feature type="compositionally biased region" description="Polar residues" evidence="6">
    <location>
        <begin position="1467"/>
        <end position="1495"/>
    </location>
</feature>
<dbReference type="InterPro" id="IPR031350">
    <property type="entry name" value="Goodbye_dom"/>
</dbReference>
<dbReference type="PANTHER" id="PTHR10039:SF17">
    <property type="entry name" value="FUNGAL STAND N-TERMINAL GOODBYE DOMAIN-CONTAINING PROTEIN-RELATED"/>
    <property type="match status" value="1"/>
</dbReference>
<feature type="region of interest" description="Disordered" evidence="6">
    <location>
        <begin position="706"/>
        <end position="743"/>
    </location>
</feature>
<dbReference type="SUPFAM" id="SSF57850">
    <property type="entry name" value="RING/U-box"/>
    <property type="match status" value="1"/>
</dbReference>
<name>A0A6A5YKK6_9PLEO</name>
<dbReference type="SUPFAM" id="SSF48452">
    <property type="entry name" value="TPR-like"/>
    <property type="match status" value="1"/>
</dbReference>
<evidence type="ECO:0000256" key="5">
    <source>
        <dbReference type="SAM" id="Coils"/>
    </source>
</evidence>
<feature type="compositionally biased region" description="Acidic residues" evidence="6">
    <location>
        <begin position="716"/>
        <end position="734"/>
    </location>
</feature>
<dbReference type="EMBL" id="ML977354">
    <property type="protein sequence ID" value="KAF2107480.1"/>
    <property type="molecule type" value="Genomic_DNA"/>
</dbReference>
<evidence type="ECO:0000256" key="1">
    <source>
        <dbReference type="ARBA" id="ARBA00022723"/>
    </source>
</evidence>
<proteinExistence type="predicted"/>
<evidence type="ECO:0000256" key="4">
    <source>
        <dbReference type="ARBA" id="ARBA00022833"/>
    </source>
</evidence>
<feature type="region of interest" description="Disordered" evidence="6">
    <location>
        <begin position="309"/>
        <end position="340"/>
    </location>
</feature>
<dbReference type="Gene3D" id="3.30.60.90">
    <property type="match status" value="1"/>
</dbReference>
<keyword evidence="2" id="KW-0677">Repeat</keyword>
<feature type="coiled-coil region" evidence="5">
    <location>
        <begin position="1024"/>
        <end position="1096"/>
    </location>
</feature>
<feature type="domain" description="Nephrocystin 3-like N-terminal" evidence="8">
    <location>
        <begin position="382"/>
        <end position="545"/>
    </location>
</feature>
<dbReference type="SUPFAM" id="SSF52540">
    <property type="entry name" value="P-loop containing nucleoside triphosphate hydrolases"/>
    <property type="match status" value="1"/>
</dbReference>
<keyword evidence="10" id="KW-1185">Reference proteome</keyword>
<dbReference type="InterPro" id="IPR011990">
    <property type="entry name" value="TPR-like_helical_dom_sf"/>
</dbReference>
<organism evidence="9 10">
    <name type="scientific">Lophiotrema nucula</name>
    <dbReference type="NCBI Taxonomy" id="690887"/>
    <lineage>
        <taxon>Eukaryota</taxon>
        <taxon>Fungi</taxon>
        <taxon>Dikarya</taxon>
        <taxon>Ascomycota</taxon>
        <taxon>Pezizomycotina</taxon>
        <taxon>Dothideomycetes</taxon>
        <taxon>Pleosporomycetidae</taxon>
        <taxon>Pleosporales</taxon>
        <taxon>Lophiotremataceae</taxon>
        <taxon>Lophiotrema</taxon>
    </lineage>
</organism>
<evidence type="ECO:0000313" key="10">
    <source>
        <dbReference type="Proteomes" id="UP000799770"/>
    </source>
</evidence>
<keyword evidence="1" id="KW-0479">Metal-binding</keyword>
<dbReference type="Gene3D" id="1.25.40.10">
    <property type="entry name" value="Tetratricopeptide repeat domain"/>
    <property type="match status" value="1"/>
</dbReference>
<dbReference type="Gene3D" id="3.40.50.300">
    <property type="entry name" value="P-loop containing nucleotide triphosphate hydrolases"/>
    <property type="match status" value="1"/>
</dbReference>
<dbReference type="OrthoDB" id="448455at2759"/>
<dbReference type="InterPro" id="IPR027417">
    <property type="entry name" value="P-loop_NTPase"/>
</dbReference>
<dbReference type="GO" id="GO:0008270">
    <property type="term" value="F:zinc ion binding"/>
    <property type="evidence" value="ECO:0007669"/>
    <property type="project" value="UniProtKB-KW"/>
</dbReference>
<evidence type="ECO:0000256" key="2">
    <source>
        <dbReference type="ARBA" id="ARBA00022737"/>
    </source>
</evidence>
<dbReference type="Proteomes" id="UP000799770">
    <property type="component" value="Unassembled WGS sequence"/>
</dbReference>
<gene>
    <name evidence="9" type="ORF">BDV96DRAFT_653821</name>
</gene>
<feature type="compositionally biased region" description="Basic and acidic residues" evidence="6">
    <location>
        <begin position="1427"/>
        <end position="1445"/>
    </location>
</feature>
<evidence type="ECO:0000256" key="6">
    <source>
        <dbReference type="SAM" id="MobiDB-lite"/>
    </source>
</evidence>
<evidence type="ECO:0000259" key="8">
    <source>
        <dbReference type="Pfam" id="PF24883"/>
    </source>
</evidence>
<feature type="compositionally biased region" description="Basic and acidic residues" evidence="6">
    <location>
        <begin position="309"/>
        <end position="324"/>
    </location>
</feature>
<sequence length="1634" mass="183936">MASKGRNLAPPSETSDLASLWARAVSDYEKKTGSKLAHMKVESLSQVMDGAQSSLERFQDKRHPGSSVDRVRNAFGNHLGGMQKFMAGVEAIGAAAGAFPPAMPVGIVFMAAGRLLSAFAGVKADFDKVEAFFDTSTRFFERLSIIENKGCNHAPLKTAIVRVFSAHLSILAMVETKVGEKHLRMKQWMNAVMSMEDEELAAAYGTMQQTVDELAETVGYSTLAEIKDTQGLVLTVSAQADHIDENIRKFRTSLQGDVRALYESNLDIKAEFTLMRATTESGFTSITEQQKHLETVVTQFHVDLLKKLHPEKSKPDSQDKDKKKQPIKSGGKGDAGDKKSKALRSIKAFFDEKGTSFPDWRSAQTENTAQHQEIRNAFITHTGEWLASSEQFEQWTAGENPLLWIRGPEGVGKSFLVDTILQKLSQKEDTHTTVVYFHFKEDFPYLQSAHNALACATLQVADSNTRYAETVAAKLKEEDGSAEAAMWQRFFLYPFGPGGPLSADDQLYIAFDGLDEAPEEQRKMIMQFIQDLKAKNARIRILVTSQPEQVPIVEPLEPLTIEVTKAKMLKDIKLLISSRLRTLPRLRKFSTGTKKLIRRKVGAQADGMLYVEHMLRRLSYIGREGAVRKDLDNLPTSLHALYKLMLDECRRDRMPEQYEALKKLFAWLAFSKRSLNLAEASELVKLTIADDEFDIEAETIGRSARILELSGPKNPEEDDKDDTRDDSDDEEDDKDSNLDNQQRSLTFQERSLRQYFKTISVEDHNGEELRTPASAAHLTILTMSVDILMKSAQEGVFGEAPELRGYAVSSWHEHFNELDPENASSDQISQVLALLYRIVNNEHNIANMFERLGFASDLYPDKDNDLKKPWYDRLQAWAIKGTASPDATLEPPVKEWVQTLAISPGDILVTLAQGHVRNWLSGYDTYFMKESYGFAKATLKLSGRFESVEGQPLKEIQSVANAFSPMEEDFRAMRAIGIQLYDAAYEVDEDKRKELQTQSIEYLQNSIDLTNNDSFERGGTLLGLTTLYARMENNEKAVETLERAMKELAQASLDVSPIRQKQLDGLFSLWFLHCDKAEYLAKLDNKDAALDEYNEARKLVGEQLLYGWQLDDITLLFDEKNDPQGRTTMTILKSWSKKERDRWFSWHLQYGSGAALGRMYRAAKMTKETDEVLEWLAAYEKTLAPQSLTLFNLKTAYAEFYEKVLQDGDKAREALRSALQLRPKLVDGWEEDILNERISTVRMDLAGIIFSQFMTSPDPDRKEALLEELRGLPGMKTDDEFRESHIGMLLANMYRIMGPAREYYNQMTRIFQTCIAGLEDDVSWNDGDSLRLLAKVLSSLDGLERDARITISSQFSVMDPSVHNAPANIVEAELKVEGPEGDTEDSPKDAGSQTLFPAEKESLDHAEDVDLESVPATKPEGNVEVNGEVKEAQKTASIEAHHPDEEVTANGNVKVNGESQRDEDTSASKNTADTPTANGNVDVNTETGKNENSPPSDEPAEISKDQAPELTGDLNDYRVGCDGCDRAITQWSEPFYLCLICPNIDLCEDCHTKRLAWNRGQGEKSWTAFCAENHHYIKGPMKGWKGIKNGVIQIDDTEILVKDWIKGLKEDRWPKAWEKYWRRQGGLKDIGVED</sequence>
<reference evidence="9" key="1">
    <citation type="journal article" date="2020" name="Stud. Mycol.">
        <title>101 Dothideomycetes genomes: a test case for predicting lifestyles and emergence of pathogens.</title>
        <authorList>
            <person name="Haridas S."/>
            <person name="Albert R."/>
            <person name="Binder M."/>
            <person name="Bloem J."/>
            <person name="Labutti K."/>
            <person name="Salamov A."/>
            <person name="Andreopoulos B."/>
            <person name="Baker S."/>
            <person name="Barry K."/>
            <person name="Bills G."/>
            <person name="Bluhm B."/>
            <person name="Cannon C."/>
            <person name="Castanera R."/>
            <person name="Culley D."/>
            <person name="Daum C."/>
            <person name="Ezra D."/>
            <person name="Gonzalez J."/>
            <person name="Henrissat B."/>
            <person name="Kuo A."/>
            <person name="Liang C."/>
            <person name="Lipzen A."/>
            <person name="Lutzoni F."/>
            <person name="Magnuson J."/>
            <person name="Mondo S."/>
            <person name="Nolan M."/>
            <person name="Ohm R."/>
            <person name="Pangilinan J."/>
            <person name="Park H.-J."/>
            <person name="Ramirez L."/>
            <person name="Alfaro M."/>
            <person name="Sun H."/>
            <person name="Tritt A."/>
            <person name="Yoshinaga Y."/>
            <person name="Zwiers L.-H."/>
            <person name="Turgeon B."/>
            <person name="Goodwin S."/>
            <person name="Spatafora J."/>
            <person name="Crous P."/>
            <person name="Grigoriev I."/>
        </authorList>
    </citation>
    <scope>NUCLEOTIDE SEQUENCE</scope>
    <source>
        <strain evidence="9">CBS 627.86</strain>
    </source>
</reference>
<feature type="domain" description="Fungal STAND N-terminal Goodbye" evidence="7">
    <location>
        <begin position="21"/>
        <end position="144"/>
    </location>
</feature>